<dbReference type="RefSeq" id="XP_023461797.1">
    <property type="nucleotide sequence ID" value="XM_023610482.1"/>
</dbReference>
<keyword evidence="4" id="KW-1185">Reference proteome</keyword>
<name>A0A2G4SH53_RHIZD</name>
<accession>A0A2G4SH53</accession>
<feature type="transmembrane region" description="Helical" evidence="2">
    <location>
        <begin position="383"/>
        <end position="405"/>
    </location>
</feature>
<feature type="region of interest" description="Disordered" evidence="1">
    <location>
        <begin position="344"/>
        <end position="376"/>
    </location>
</feature>
<protein>
    <submittedName>
        <fullName evidence="3">Uncharacterized protein</fullName>
    </submittedName>
</protein>
<proteinExistence type="predicted"/>
<keyword evidence="2" id="KW-0812">Transmembrane</keyword>
<evidence type="ECO:0000256" key="2">
    <source>
        <dbReference type="SAM" id="Phobius"/>
    </source>
</evidence>
<evidence type="ECO:0000313" key="4">
    <source>
        <dbReference type="Proteomes" id="UP000242254"/>
    </source>
</evidence>
<gene>
    <name evidence="3" type="ORF">RHIMIDRAFT_248102</name>
</gene>
<evidence type="ECO:0000256" key="1">
    <source>
        <dbReference type="SAM" id="MobiDB-lite"/>
    </source>
</evidence>
<keyword evidence="2" id="KW-1133">Transmembrane helix</keyword>
<evidence type="ECO:0000313" key="3">
    <source>
        <dbReference type="EMBL" id="PHZ08089.1"/>
    </source>
</evidence>
<feature type="compositionally biased region" description="Basic and acidic residues" evidence="1">
    <location>
        <begin position="344"/>
        <end position="354"/>
    </location>
</feature>
<dbReference type="Proteomes" id="UP000242254">
    <property type="component" value="Unassembled WGS sequence"/>
</dbReference>
<reference evidence="3 4" key="1">
    <citation type="journal article" date="2016" name="Proc. Natl. Acad. Sci. U.S.A.">
        <title>Lipid metabolic changes in an early divergent fungus govern the establishment of a mutualistic symbiosis with endobacteria.</title>
        <authorList>
            <person name="Lastovetsky O.A."/>
            <person name="Gaspar M.L."/>
            <person name="Mondo S.J."/>
            <person name="LaButti K.M."/>
            <person name="Sandor L."/>
            <person name="Grigoriev I.V."/>
            <person name="Henry S.A."/>
            <person name="Pawlowska T.E."/>
        </authorList>
    </citation>
    <scope>NUCLEOTIDE SEQUENCE [LARGE SCALE GENOMIC DNA]</scope>
    <source>
        <strain evidence="3 4">ATCC 52813</strain>
    </source>
</reference>
<dbReference type="EMBL" id="KZ303868">
    <property type="protein sequence ID" value="PHZ08089.1"/>
    <property type="molecule type" value="Genomic_DNA"/>
</dbReference>
<dbReference type="AlphaFoldDB" id="A0A2G4SH53"/>
<organism evidence="3 4">
    <name type="scientific">Rhizopus microsporus ATCC 52813</name>
    <dbReference type="NCBI Taxonomy" id="1340429"/>
    <lineage>
        <taxon>Eukaryota</taxon>
        <taxon>Fungi</taxon>
        <taxon>Fungi incertae sedis</taxon>
        <taxon>Mucoromycota</taxon>
        <taxon>Mucoromycotina</taxon>
        <taxon>Mucoromycetes</taxon>
        <taxon>Mucorales</taxon>
        <taxon>Mucorineae</taxon>
        <taxon>Rhizopodaceae</taxon>
        <taxon>Rhizopus</taxon>
    </lineage>
</organism>
<keyword evidence="2" id="KW-0472">Membrane</keyword>
<dbReference type="GeneID" id="35441472"/>
<sequence length="559" mass="65057">MHNNNKDSILEENSWQIDNRNDPIFGQDSIEITAEDLYNQSDLTERIQDVEKRFSTSSITTSYFSSERFEYPAVYRVLFMGAAEQEVKKRLLEKLGQGFIHVLLDKQRVWGDQPIAPFREIKHNLVPLNNYYLDQRILSASYEEYGVSIIEADFTWTSTAAECSDDPAQLLLHYAWKQCPNPYELPSAHLGNDLPSEFQGTMCPDKTPNGIDLCVYIYDDENDDRTRRDMQLLYKIRKLGIYVLPLTLSRSEEIKSYFAKVLTQYQVPCLDLSTIQIGQQPSFLQYKKAATADRLSRIQEMECREQLNRRPAVASYQILAVDQFCAIENTSILELLKRTRDREVERDENKRQDYRSLLPSATNSVESEEVQKEPVDTTRSDRYPMISMLIIAVLGILCAVYFASFNKAPEIWTARFEMMNGSDQIILITRDPTGQLSWSRTDPMIWLNEQERIPIEKMSTGYYQLIIDNVNNSHILTFHVNTTDEHIIYFGSRTTFYNIAPTVNTRTVIEDVRTNVNSPPSQQEQQNQQREKFNLRSSFKYYLSNLKIVMKTRFLSEED</sequence>